<proteinExistence type="predicted"/>
<dbReference type="Proteomes" id="UP000823388">
    <property type="component" value="Chromosome 1N"/>
</dbReference>
<feature type="signal peptide" evidence="2">
    <location>
        <begin position="1"/>
        <end position="27"/>
    </location>
</feature>
<dbReference type="EMBL" id="CM029038">
    <property type="protein sequence ID" value="KAG2650966.1"/>
    <property type="molecule type" value="Genomic_DNA"/>
</dbReference>
<protein>
    <submittedName>
        <fullName evidence="3">Uncharacterized protein</fullName>
    </submittedName>
</protein>
<comment type="caution">
    <text evidence="3">The sequence shown here is derived from an EMBL/GenBank/DDBJ whole genome shotgun (WGS) entry which is preliminary data.</text>
</comment>
<dbReference type="AlphaFoldDB" id="A0A8T0WZ91"/>
<accession>A0A8T0WZ91</accession>
<evidence type="ECO:0000256" key="2">
    <source>
        <dbReference type="SAM" id="SignalP"/>
    </source>
</evidence>
<keyword evidence="2" id="KW-0732">Signal</keyword>
<feature type="region of interest" description="Disordered" evidence="1">
    <location>
        <begin position="32"/>
        <end position="82"/>
    </location>
</feature>
<feature type="compositionally biased region" description="Gly residues" evidence="1">
    <location>
        <begin position="58"/>
        <end position="75"/>
    </location>
</feature>
<feature type="compositionally biased region" description="Basic and acidic residues" evidence="1">
    <location>
        <begin position="34"/>
        <end position="47"/>
    </location>
</feature>
<reference evidence="3" key="1">
    <citation type="submission" date="2020-05" db="EMBL/GenBank/DDBJ databases">
        <title>WGS assembly of Panicum virgatum.</title>
        <authorList>
            <person name="Lovell J.T."/>
            <person name="Jenkins J."/>
            <person name="Shu S."/>
            <person name="Juenger T.E."/>
            <person name="Schmutz J."/>
        </authorList>
    </citation>
    <scope>NUCLEOTIDE SEQUENCE</scope>
    <source>
        <strain evidence="3">AP13</strain>
    </source>
</reference>
<sequence length="98" mass="10118">MATGAARWSKLTRSSSIIVLLVAVALAMAPIAHQSDDLTRNTTDQRPDYQYPIPPSGRPGGGGSRSPHGPGGGGSHSPNGPPCTSCPYPGACPWCHVR</sequence>
<evidence type="ECO:0000313" key="3">
    <source>
        <dbReference type="EMBL" id="KAG2650966.1"/>
    </source>
</evidence>
<organism evidence="3 4">
    <name type="scientific">Panicum virgatum</name>
    <name type="common">Blackwell switchgrass</name>
    <dbReference type="NCBI Taxonomy" id="38727"/>
    <lineage>
        <taxon>Eukaryota</taxon>
        <taxon>Viridiplantae</taxon>
        <taxon>Streptophyta</taxon>
        <taxon>Embryophyta</taxon>
        <taxon>Tracheophyta</taxon>
        <taxon>Spermatophyta</taxon>
        <taxon>Magnoliopsida</taxon>
        <taxon>Liliopsida</taxon>
        <taxon>Poales</taxon>
        <taxon>Poaceae</taxon>
        <taxon>PACMAD clade</taxon>
        <taxon>Panicoideae</taxon>
        <taxon>Panicodae</taxon>
        <taxon>Paniceae</taxon>
        <taxon>Panicinae</taxon>
        <taxon>Panicum</taxon>
        <taxon>Panicum sect. Hiantes</taxon>
    </lineage>
</organism>
<gene>
    <name evidence="3" type="ORF">PVAP13_1NG215733</name>
</gene>
<keyword evidence="4" id="KW-1185">Reference proteome</keyword>
<name>A0A8T0WZ91_PANVG</name>
<evidence type="ECO:0000256" key="1">
    <source>
        <dbReference type="SAM" id="MobiDB-lite"/>
    </source>
</evidence>
<feature type="chain" id="PRO_5035795240" evidence="2">
    <location>
        <begin position="28"/>
        <end position="98"/>
    </location>
</feature>
<evidence type="ECO:0000313" key="4">
    <source>
        <dbReference type="Proteomes" id="UP000823388"/>
    </source>
</evidence>